<gene>
    <name evidence="7" type="ORF">BC751_1450</name>
</gene>
<evidence type="ECO:0000256" key="4">
    <source>
        <dbReference type="ARBA" id="ARBA00022801"/>
    </source>
</evidence>
<evidence type="ECO:0000313" key="7">
    <source>
        <dbReference type="EMBL" id="RZS95898.1"/>
    </source>
</evidence>
<dbReference type="RefSeq" id="WP_130274928.1">
    <property type="nucleotide sequence ID" value="NZ_SGXG01000001.1"/>
</dbReference>
<dbReference type="GO" id="GO:0046872">
    <property type="term" value="F:metal ion binding"/>
    <property type="evidence" value="ECO:0007669"/>
    <property type="project" value="UniProtKB-KW"/>
</dbReference>
<dbReference type="GO" id="GO:0016787">
    <property type="term" value="F:hydrolase activity"/>
    <property type="evidence" value="ECO:0007669"/>
    <property type="project" value="UniProtKB-KW"/>
</dbReference>
<dbReference type="SUPFAM" id="SSF88723">
    <property type="entry name" value="PIN domain-like"/>
    <property type="match status" value="1"/>
</dbReference>
<name>A0A4Q7P8L7_9BACT</name>
<dbReference type="AlphaFoldDB" id="A0A4Q7P8L7"/>
<keyword evidence="8" id="KW-1185">Reference proteome</keyword>
<evidence type="ECO:0000256" key="5">
    <source>
        <dbReference type="ARBA" id="ARBA00022842"/>
    </source>
</evidence>
<proteinExistence type="predicted"/>
<dbReference type="InterPro" id="IPR002716">
    <property type="entry name" value="PIN_dom"/>
</dbReference>
<reference evidence="7 8" key="1">
    <citation type="submission" date="2019-02" db="EMBL/GenBank/DDBJ databases">
        <title>Genomic Encyclopedia of Archaeal and Bacterial Type Strains, Phase II (KMG-II): from individual species to whole genera.</title>
        <authorList>
            <person name="Goeker M."/>
        </authorList>
    </citation>
    <scope>NUCLEOTIDE SEQUENCE [LARGE SCALE GENOMIC DNA]</scope>
    <source>
        <strain evidence="7 8">DSM 21411</strain>
    </source>
</reference>
<evidence type="ECO:0000256" key="2">
    <source>
        <dbReference type="ARBA" id="ARBA00022722"/>
    </source>
</evidence>
<dbReference type="EMBL" id="SGXG01000001">
    <property type="protein sequence ID" value="RZS95898.1"/>
    <property type="molecule type" value="Genomic_DNA"/>
</dbReference>
<evidence type="ECO:0000259" key="6">
    <source>
        <dbReference type="Pfam" id="PF01850"/>
    </source>
</evidence>
<dbReference type="InterPro" id="IPR029060">
    <property type="entry name" value="PIN-like_dom_sf"/>
</dbReference>
<feature type="domain" description="PIN" evidence="6">
    <location>
        <begin position="2"/>
        <end position="120"/>
    </location>
</feature>
<keyword evidence="3" id="KW-0479">Metal-binding</keyword>
<keyword evidence="1" id="KW-1277">Toxin-antitoxin system</keyword>
<dbReference type="Proteomes" id="UP000292209">
    <property type="component" value="Unassembled WGS sequence"/>
</dbReference>
<accession>A0A4Q7P8L7</accession>
<keyword evidence="2" id="KW-0540">Nuclease</keyword>
<evidence type="ECO:0000256" key="3">
    <source>
        <dbReference type="ARBA" id="ARBA00022723"/>
    </source>
</evidence>
<dbReference type="PANTHER" id="PTHR42740">
    <property type="entry name" value="RIBONUCLEASE VAPC3"/>
    <property type="match status" value="1"/>
</dbReference>
<organism evidence="7 8">
    <name type="scientific">Cecembia calidifontis</name>
    <dbReference type="NCBI Taxonomy" id="1187080"/>
    <lineage>
        <taxon>Bacteria</taxon>
        <taxon>Pseudomonadati</taxon>
        <taxon>Bacteroidota</taxon>
        <taxon>Cytophagia</taxon>
        <taxon>Cytophagales</taxon>
        <taxon>Cyclobacteriaceae</taxon>
        <taxon>Cecembia</taxon>
    </lineage>
</organism>
<dbReference type="InterPro" id="IPR051749">
    <property type="entry name" value="PINc/VapC_TA_RNase"/>
</dbReference>
<protein>
    <recommendedName>
        <fullName evidence="6">PIN domain-containing protein</fullName>
    </recommendedName>
</protein>
<comment type="caution">
    <text evidence="7">The sequence shown here is derived from an EMBL/GenBank/DDBJ whole genome shotgun (WGS) entry which is preliminary data.</text>
</comment>
<evidence type="ECO:0000256" key="1">
    <source>
        <dbReference type="ARBA" id="ARBA00022649"/>
    </source>
</evidence>
<dbReference type="PANTHER" id="PTHR42740:SF1">
    <property type="entry name" value="RIBONUCLEASE VAPC3"/>
    <property type="match status" value="1"/>
</dbReference>
<dbReference type="OrthoDB" id="9811788at2"/>
<dbReference type="GO" id="GO:0004540">
    <property type="term" value="F:RNA nuclease activity"/>
    <property type="evidence" value="ECO:0007669"/>
    <property type="project" value="TreeGrafter"/>
</dbReference>
<dbReference type="Gene3D" id="3.40.50.1010">
    <property type="entry name" value="5'-nuclease"/>
    <property type="match status" value="1"/>
</dbReference>
<keyword evidence="4" id="KW-0378">Hydrolase</keyword>
<dbReference type="CDD" id="cd18760">
    <property type="entry name" value="PIN_MtVapC3-like"/>
    <property type="match status" value="1"/>
</dbReference>
<sequence length="129" mass="14850">MILVDSLVWIDFFNGKDADHVEKLYQLLGHELIISGDLIWVEVLQGFKNDSQYQKAKTALESLPYFALINKETALLAAENYRILRKNGITVRKTIDIIIATFCIANNFRLLHAEKDFQVMEEHLGLRSI</sequence>
<keyword evidence="5" id="KW-0460">Magnesium</keyword>
<evidence type="ECO:0000313" key="8">
    <source>
        <dbReference type="Proteomes" id="UP000292209"/>
    </source>
</evidence>
<dbReference type="Pfam" id="PF01850">
    <property type="entry name" value="PIN"/>
    <property type="match status" value="1"/>
</dbReference>